<dbReference type="Gene3D" id="3.20.20.100">
    <property type="entry name" value="NADP-dependent oxidoreductase domain"/>
    <property type="match status" value="1"/>
</dbReference>
<dbReference type="PANTHER" id="PTHR43312:SF1">
    <property type="entry name" value="NADP-DEPENDENT OXIDOREDUCTASE DOMAIN-CONTAINING PROTEIN"/>
    <property type="match status" value="1"/>
</dbReference>
<sequence>MNARIGLGTHLVRDVEQAAVHAVACGARWIDTAPNYRGGQAQKLLAPVLADNPDVQVSTKVGFFHRPDTEAAVEDAAMPGRELEAGHCIRPRYLRWQIQRSLDELGRDKIDTLFLHNPERTTSGAVFAAFVELEELAAAGHIAGYGIATWDGFSSGAFTVPALIDMADAAAWGEPHHLRAIQLPVSLVNIGPIVQALDGVGPIGAAASAGIEVFASSPLHGGELPSLITPELAALIGDGLGPAEAALAVVASVPGVSRVLVSASTPEHWKQAADTVAAQPVPAAILREVTDVLAD</sequence>
<gene>
    <name evidence="2" type="ORF">KGQ19_04670</name>
</gene>
<organism evidence="2 3">
    <name type="scientific">Catenulispora pinistramenti</name>
    <dbReference type="NCBI Taxonomy" id="2705254"/>
    <lineage>
        <taxon>Bacteria</taxon>
        <taxon>Bacillati</taxon>
        <taxon>Actinomycetota</taxon>
        <taxon>Actinomycetes</taxon>
        <taxon>Catenulisporales</taxon>
        <taxon>Catenulisporaceae</taxon>
        <taxon>Catenulispora</taxon>
    </lineage>
</organism>
<dbReference type="SUPFAM" id="SSF51430">
    <property type="entry name" value="NAD(P)-linked oxidoreductase"/>
    <property type="match status" value="1"/>
</dbReference>
<protein>
    <submittedName>
        <fullName evidence="2">Aldo/keto reductase</fullName>
    </submittedName>
</protein>
<accession>A0ABS5KJP8</accession>
<dbReference type="CDD" id="cd19099">
    <property type="entry name" value="AKR_unchar"/>
    <property type="match status" value="1"/>
</dbReference>
<dbReference type="InterPro" id="IPR053135">
    <property type="entry name" value="AKR2_Oxidoreductase"/>
</dbReference>
<dbReference type="PANTHER" id="PTHR43312">
    <property type="entry name" value="D-THREO-ALDOSE 1-DEHYDROGENASE"/>
    <property type="match status" value="1"/>
</dbReference>
<dbReference type="RefSeq" id="WP_212007806.1">
    <property type="nucleotide sequence ID" value="NZ_JAAFYZ010000010.1"/>
</dbReference>
<comment type="caution">
    <text evidence="2">The sequence shown here is derived from an EMBL/GenBank/DDBJ whole genome shotgun (WGS) entry which is preliminary data.</text>
</comment>
<reference evidence="2 3" key="1">
    <citation type="submission" date="2020-02" db="EMBL/GenBank/DDBJ databases">
        <title>Acidophilic actinobacteria isolated from forest soil.</title>
        <authorList>
            <person name="Golinska P."/>
        </authorList>
    </citation>
    <scope>NUCLEOTIDE SEQUENCE [LARGE SCALE GENOMIC DNA]</scope>
    <source>
        <strain evidence="2 3">NL8</strain>
    </source>
</reference>
<dbReference type="EMBL" id="JAAFYZ010000010">
    <property type="protein sequence ID" value="MBS2546155.1"/>
    <property type="molecule type" value="Genomic_DNA"/>
</dbReference>
<dbReference type="Proteomes" id="UP000730482">
    <property type="component" value="Unassembled WGS sequence"/>
</dbReference>
<evidence type="ECO:0000259" key="1">
    <source>
        <dbReference type="Pfam" id="PF00248"/>
    </source>
</evidence>
<keyword evidence="3" id="KW-1185">Reference proteome</keyword>
<name>A0ABS5KJP8_9ACTN</name>
<proteinExistence type="predicted"/>
<evidence type="ECO:0000313" key="3">
    <source>
        <dbReference type="Proteomes" id="UP000730482"/>
    </source>
</evidence>
<feature type="domain" description="NADP-dependent oxidoreductase" evidence="1">
    <location>
        <begin position="14"/>
        <end position="151"/>
    </location>
</feature>
<dbReference type="InterPro" id="IPR023210">
    <property type="entry name" value="NADP_OxRdtase_dom"/>
</dbReference>
<dbReference type="Pfam" id="PF00248">
    <property type="entry name" value="Aldo_ket_red"/>
    <property type="match status" value="1"/>
</dbReference>
<dbReference type="InterPro" id="IPR036812">
    <property type="entry name" value="NAD(P)_OxRdtase_dom_sf"/>
</dbReference>
<evidence type="ECO:0000313" key="2">
    <source>
        <dbReference type="EMBL" id="MBS2546155.1"/>
    </source>
</evidence>